<dbReference type="HOGENOM" id="CLU_051140_0_2_9"/>
<feature type="domain" description="Spore germination protein N-terminal" evidence="9">
    <location>
        <begin position="27"/>
        <end position="196"/>
    </location>
</feature>
<evidence type="ECO:0000256" key="3">
    <source>
        <dbReference type="ARBA" id="ARBA00022544"/>
    </source>
</evidence>
<comment type="similarity">
    <text evidence="2">Belongs to the GerABKC lipoprotein family.</text>
</comment>
<dbReference type="KEGG" id="aar:Acear_1943"/>
<gene>
    <name evidence="10" type="ordered locus">Acear_1943</name>
</gene>
<dbReference type="Proteomes" id="UP000001661">
    <property type="component" value="Chromosome"/>
</dbReference>
<dbReference type="InterPro" id="IPR038501">
    <property type="entry name" value="Spore_GerAC_C_sf"/>
</dbReference>
<evidence type="ECO:0000259" key="9">
    <source>
        <dbReference type="Pfam" id="PF25198"/>
    </source>
</evidence>
<dbReference type="NCBIfam" id="TIGR02887">
    <property type="entry name" value="spore_ger_x_C"/>
    <property type="match status" value="1"/>
</dbReference>
<keyword evidence="3" id="KW-0309">Germination</keyword>
<dbReference type="EMBL" id="CP002105">
    <property type="protein sequence ID" value="ADL13444.1"/>
    <property type="molecule type" value="Genomic_DNA"/>
</dbReference>
<keyword evidence="6" id="KW-0564">Palmitate</keyword>
<dbReference type="OrthoDB" id="1949745at2"/>
<reference evidence="10 11" key="1">
    <citation type="journal article" date="2010" name="Stand. Genomic Sci.">
        <title>Complete genome sequence of Acetohalobium arabaticum type strain (Z-7288).</title>
        <authorList>
            <person name="Sikorski J."/>
            <person name="Lapidus A."/>
            <person name="Chertkov O."/>
            <person name="Lucas S."/>
            <person name="Copeland A."/>
            <person name="Glavina Del Rio T."/>
            <person name="Nolan M."/>
            <person name="Tice H."/>
            <person name="Cheng J.F."/>
            <person name="Han C."/>
            <person name="Brambilla E."/>
            <person name="Pitluck S."/>
            <person name="Liolios K."/>
            <person name="Ivanova N."/>
            <person name="Mavromatis K."/>
            <person name="Mikhailova N."/>
            <person name="Pati A."/>
            <person name="Bruce D."/>
            <person name="Detter C."/>
            <person name="Tapia R."/>
            <person name="Goodwin L."/>
            <person name="Chen A."/>
            <person name="Palaniappan K."/>
            <person name="Land M."/>
            <person name="Hauser L."/>
            <person name="Chang Y.J."/>
            <person name="Jeffries C.D."/>
            <person name="Rohde M."/>
            <person name="Goker M."/>
            <person name="Spring S."/>
            <person name="Woyke T."/>
            <person name="Bristow J."/>
            <person name="Eisen J.A."/>
            <person name="Markowitz V."/>
            <person name="Hugenholtz P."/>
            <person name="Kyrpides N.C."/>
            <person name="Klenk H.P."/>
        </authorList>
    </citation>
    <scope>NUCLEOTIDE SEQUENCE [LARGE SCALE GENOMIC DNA]</scope>
    <source>
        <strain evidence="11">ATCC 49924 / DSM 5501 / Z-7288</strain>
    </source>
</reference>
<dbReference type="GO" id="GO:0016020">
    <property type="term" value="C:membrane"/>
    <property type="evidence" value="ECO:0007669"/>
    <property type="project" value="UniProtKB-SubCell"/>
</dbReference>
<feature type="domain" description="Spore germination GerAC-like C-terminal" evidence="8">
    <location>
        <begin position="206"/>
        <end position="337"/>
    </location>
</feature>
<dbReference type="RefSeq" id="WP_013278889.1">
    <property type="nucleotide sequence ID" value="NC_014378.1"/>
</dbReference>
<name>D9QSI1_ACEAZ</name>
<evidence type="ECO:0000256" key="1">
    <source>
        <dbReference type="ARBA" id="ARBA00004635"/>
    </source>
</evidence>
<evidence type="ECO:0000256" key="6">
    <source>
        <dbReference type="ARBA" id="ARBA00023139"/>
    </source>
</evidence>
<dbReference type="InterPro" id="IPR008844">
    <property type="entry name" value="Spore_GerAC-like"/>
</dbReference>
<evidence type="ECO:0000256" key="5">
    <source>
        <dbReference type="ARBA" id="ARBA00023136"/>
    </source>
</evidence>
<protein>
    <submittedName>
        <fullName evidence="10">Germination protein, Ger(X)C family</fullName>
    </submittedName>
</protein>
<dbReference type="InterPro" id="IPR046953">
    <property type="entry name" value="Spore_GerAC-like_C"/>
</dbReference>
<evidence type="ECO:0000313" key="11">
    <source>
        <dbReference type="Proteomes" id="UP000001661"/>
    </source>
</evidence>
<keyword evidence="4" id="KW-0732">Signal</keyword>
<keyword evidence="5" id="KW-0472">Membrane</keyword>
<evidence type="ECO:0000313" key="10">
    <source>
        <dbReference type="EMBL" id="ADL13444.1"/>
    </source>
</evidence>
<dbReference type="Pfam" id="PF25198">
    <property type="entry name" value="Spore_GerAC_N"/>
    <property type="match status" value="1"/>
</dbReference>
<proteinExistence type="inferred from homology"/>
<keyword evidence="7" id="KW-0449">Lipoprotein</keyword>
<evidence type="ECO:0000256" key="7">
    <source>
        <dbReference type="ARBA" id="ARBA00023288"/>
    </source>
</evidence>
<accession>D9QSI1</accession>
<dbReference type="Pfam" id="PF05504">
    <property type="entry name" value="Spore_GerAC"/>
    <property type="match status" value="1"/>
</dbReference>
<dbReference type="PANTHER" id="PTHR35789:SF1">
    <property type="entry name" value="SPORE GERMINATION PROTEIN B3"/>
    <property type="match status" value="1"/>
</dbReference>
<keyword evidence="11" id="KW-1185">Reference proteome</keyword>
<comment type="subcellular location">
    <subcellularLocation>
        <location evidence="1">Membrane</location>
        <topology evidence="1">Lipid-anchor</topology>
    </subcellularLocation>
</comment>
<dbReference type="AlphaFoldDB" id="D9QSI1"/>
<dbReference type="GO" id="GO:0009847">
    <property type="term" value="P:spore germination"/>
    <property type="evidence" value="ECO:0007669"/>
    <property type="project" value="InterPro"/>
</dbReference>
<dbReference type="eggNOG" id="ENOG502ZC2A">
    <property type="taxonomic scope" value="Bacteria"/>
</dbReference>
<dbReference type="STRING" id="574087.Acear_1943"/>
<evidence type="ECO:0000256" key="2">
    <source>
        <dbReference type="ARBA" id="ARBA00007886"/>
    </source>
</evidence>
<evidence type="ECO:0000259" key="8">
    <source>
        <dbReference type="Pfam" id="PF05504"/>
    </source>
</evidence>
<sequence length="357" mass="40358">MINGMIKKILILLILIFTVLPLTGCWDIREIEQTQFPSYITVDKAKEEVAAPYLYSLQFPILRPKAPKKVNNLSVTAYSIENAINNLQNRSVGVISLGMLKTIIFSKEVAKEGLLPQIDALWRNPLIPGSVLLAITPKQAAKIKKVKVPTTENRGQYLDLLFRTTSRNTLLPERNLTNFFSNLKTTGIEPVIPIIKYGKTDIKIIGTALFRKDKMIGKLQVPETRSLALLKENFSKGEIALKVDNHIVTYYVQQTNSQIKPSYHDGKFTFNINLELDVDVVENTSSKRLTDNKTALANMERHLESALKKEIDNLFTELQKYKSDAIGIGRRVKVKDRELLGIEIPSFMVACFYGSYP</sequence>
<dbReference type="PANTHER" id="PTHR35789">
    <property type="entry name" value="SPORE GERMINATION PROTEIN B3"/>
    <property type="match status" value="1"/>
</dbReference>
<organism evidence="10 11">
    <name type="scientific">Acetohalobium arabaticum (strain ATCC 49924 / DSM 5501 / Z-7288)</name>
    <dbReference type="NCBI Taxonomy" id="574087"/>
    <lineage>
        <taxon>Bacteria</taxon>
        <taxon>Bacillati</taxon>
        <taxon>Bacillota</taxon>
        <taxon>Clostridia</taxon>
        <taxon>Halanaerobiales</taxon>
        <taxon>Halobacteroidaceae</taxon>
        <taxon>Acetohalobium</taxon>
    </lineage>
</organism>
<dbReference type="InterPro" id="IPR057336">
    <property type="entry name" value="GerAC_N"/>
</dbReference>
<evidence type="ECO:0000256" key="4">
    <source>
        <dbReference type="ARBA" id="ARBA00022729"/>
    </source>
</evidence>
<dbReference type="Gene3D" id="3.30.300.210">
    <property type="entry name" value="Nutrient germinant receptor protein C, domain 3"/>
    <property type="match status" value="1"/>
</dbReference>